<dbReference type="GO" id="GO:0005737">
    <property type="term" value="C:cytoplasm"/>
    <property type="evidence" value="ECO:0007669"/>
    <property type="project" value="UniProtKB-SubCell"/>
</dbReference>
<organism evidence="10 11">
    <name type="scientific">Candidatus Dojkabacteria bacterium</name>
    <dbReference type="NCBI Taxonomy" id="2099670"/>
    <lineage>
        <taxon>Bacteria</taxon>
        <taxon>Candidatus Dojkabacteria</taxon>
    </lineage>
</organism>
<comment type="similarity">
    <text evidence="2">Belongs to the methyltransferase superfamily. L-isoaspartyl/D-aspartyl protein methyltransferase family.</text>
</comment>
<evidence type="ECO:0000256" key="3">
    <source>
        <dbReference type="ARBA" id="ARBA00011890"/>
    </source>
</evidence>
<evidence type="ECO:0000256" key="1">
    <source>
        <dbReference type="ARBA" id="ARBA00004496"/>
    </source>
</evidence>
<dbReference type="FunFam" id="3.40.50.150:FF:000010">
    <property type="entry name" value="Protein-L-isoaspartate O-methyltransferase"/>
    <property type="match status" value="1"/>
</dbReference>
<dbReference type="Proteomes" id="UP000564033">
    <property type="component" value="Unassembled WGS sequence"/>
</dbReference>
<accession>A0A847VDE5</accession>
<dbReference type="InterPro" id="IPR029063">
    <property type="entry name" value="SAM-dependent_MTases_sf"/>
</dbReference>
<dbReference type="Pfam" id="PF01135">
    <property type="entry name" value="PCMT"/>
    <property type="match status" value="1"/>
</dbReference>
<gene>
    <name evidence="10" type="primary">pcm</name>
    <name evidence="10" type="ORF">GX888_01280</name>
</gene>
<protein>
    <recommendedName>
        <fullName evidence="4 9">Protein-L-isoaspartate O-methyltransferase</fullName>
        <ecNumber evidence="3 9">2.1.1.77</ecNumber>
    </recommendedName>
</protein>
<keyword evidence="8" id="KW-0949">S-adenosyl-L-methionine</keyword>
<dbReference type="PANTHER" id="PTHR11579">
    <property type="entry name" value="PROTEIN-L-ISOASPARTATE O-METHYLTRANSFERASE"/>
    <property type="match status" value="1"/>
</dbReference>
<dbReference type="EMBL" id="JAAZIL010000032">
    <property type="protein sequence ID" value="NLZ24367.1"/>
    <property type="molecule type" value="Genomic_DNA"/>
</dbReference>
<dbReference type="GO" id="GO:0030091">
    <property type="term" value="P:protein repair"/>
    <property type="evidence" value="ECO:0007669"/>
    <property type="project" value="UniProtKB-UniRule"/>
</dbReference>
<proteinExistence type="inferred from homology"/>
<dbReference type="InterPro" id="IPR000682">
    <property type="entry name" value="PCMT"/>
</dbReference>
<keyword evidence="5" id="KW-0963">Cytoplasm</keyword>
<dbReference type="Gene3D" id="3.40.50.150">
    <property type="entry name" value="Vaccinia Virus protein VP39"/>
    <property type="match status" value="1"/>
</dbReference>
<dbReference type="PANTHER" id="PTHR11579:SF0">
    <property type="entry name" value="PROTEIN-L-ISOASPARTATE(D-ASPARTATE) O-METHYLTRANSFERASE"/>
    <property type="match status" value="1"/>
</dbReference>
<evidence type="ECO:0000256" key="5">
    <source>
        <dbReference type="ARBA" id="ARBA00022490"/>
    </source>
</evidence>
<dbReference type="SUPFAM" id="SSF53335">
    <property type="entry name" value="S-adenosyl-L-methionine-dependent methyltransferases"/>
    <property type="match status" value="1"/>
</dbReference>
<dbReference type="AlphaFoldDB" id="A0A847VDE5"/>
<name>A0A847VDE5_9BACT</name>
<evidence type="ECO:0000256" key="9">
    <source>
        <dbReference type="NCBIfam" id="TIGR00080"/>
    </source>
</evidence>
<sequence length="210" mass="23675">MDNNYIQTQKEQLLKEIEIDIKDKKVLKALKEVPRECFFDEEHKEFSYLNAPFSIGYGQTISQPYIVALMTELLQLKRSDKVLDIGTGSGYQAAILSKLCKEVVSIEIVEELYLSAKARLKRLGYDNVKCVLGNGVEGYEKGTPYDKILCAAAYPEIPPSWIKQLKRGGIIVFPLETSVSQDLVTVTKNMSGEIKILSHEKVVFVPLINK</sequence>
<comment type="subcellular location">
    <subcellularLocation>
        <location evidence="1">Cytoplasm</location>
    </subcellularLocation>
</comment>
<evidence type="ECO:0000313" key="10">
    <source>
        <dbReference type="EMBL" id="NLZ24367.1"/>
    </source>
</evidence>
<dbReference type="GO" id="GO:0032259">
    <property type="term" value="P:methylation"/>
    <property type="evidence" value="ECO:0007669"/>
    <property type="project" value="UniProtKB-KW"/>
</dbReference>
<evidence type="ECO:0000256" key="6">
    <source>
        <dbReference type="ARBA" id="ARBA00022603"/>
    </source>
</evidence>
<comment type="caution">
    <text evidence="10">The sequence shown here is derived from an EMBL/GenBank/DDBJ whole genome shotgun (WGS) entry which is preliminary data.</text>
</comment>
<evidence type="ECO:0000256" key="8">
    <source>
        <dbReference type="ARBA" id="ARBA00022691"/>
    </source>
</evidence>
<dbReference type="CDD" id="cd02440">
    <property type="entry name" value="AdoMet_MTases"/>
    <property type="match status" value="1"/>
</dbReference>
<dbReference type="NCBIfam" id="TIGR00080">
    <property type="entry name" value="pimt"/>
    <property type="match status" value="1"/>
</dbReference>
<evidence type="ECO:0000313" key="11">
    <source>
        <dbReference type="Proteomes" id="UP000564033"/>
    </source>
</evidence>
<dbReference type="GO" id="GO:0004719">
    <property type="term" value="F:protein-L-isoaspartate (D-aspartate) O-methyltransferase activity"/>
    <property type="evidence" value="ECO:0007669"/>
    <property type="project" value="UniProtKB-UniRule"/>
</dbReference>
<keyword evidence="7 10" id="KW-0808">Transferase</keyword>
<keyword evidence="6 10" id="KW-0489">Methyltransferase</keyword>
<evidence type="ECO:0000256" key="7">
    <source>
        <dbReference type="ARBA" id="ARBA00022679"/>
    </source>
</evidence>
<dbReference type="NCBIfam" id="NF001453">
    <property type="entry name" value="PRK00312.1"/>
    <property type="match status" value="1"/>
</dbReference>
<reference evidence="10 11" key="1">
    <citation type="journal article" date="2020" name="Biotechnol. Biofuels">
        <title>New insights from the biogas microbiome by comprehensive genome-resolved metagenomics of nearly 1600 species originating from multiple anaerobic digesters.</title>
        <authorList>
            <person name="Campanaro S."/>
            <person name="Treu L."/>
            <person name="Rodriguez-R L.M."/>
            <person name="Kovalovszki A."/>
            <person name="Ziels R.M."/>
            <person name="Maus I."/>
            <person name="Zhu X."/>
            <person name="Kougias P.G."/>
            <person name="Basile A."/>
            <person name="Luo G."/>
            <person name="Schluter A."/>
            <person name="Konstantinidis K.T."/>
            <person name="Angelidaki I."/>
        </authorList>
    </citation>
    <scope>NUCLEOTIDE SEQUENCE [LARGE SCALE GENOMIC DNA]</scope>
    <source>
        <strain evidence="10">AS19jrsBPTG_9</strain>
    </source>
</reference>
<evidence type="ECO:0000256" key="2">
    <source>
        <dbReference type="ARBA" id="ARBA00005369"/>
    </source>
</evidence>
<evidence type="ECO:0000256" key="4">
    <source>
        <dbReference type="ARBA" id="ARBA00013346"/>
    </source>
</evidence>
<dbReference type="EC" id="2.1.1.77" evidence="3 9"/>